<evidence type="ECO:0000259" key="18">
    <source>
        <dbReference type="PROSITE" id="PS51449"/>
    </source>
</evidence>
<evidence type="ECO:0000256" key="7">
    <source>
        <dbReference type="ARBA" id="ARBA00022679"/>
    </source>
</evidence>
<dbReference type="Gene3D" id="3.80.30.20">
    <property type="entry name" value="tm_1862 like domain"/>
    <property type="match status" value="1"/>
</dbReference>
<evidence type="ECO:0000256" key="13">
    <source>
        <dbReference type="ARBA" id="ARBA00031213"/>
    </source>
</evidence>
<dbReference type="InterPro" id="IPR023404">
    <property type="entry name" value="rSAM_horseshoe"/>
</dbReference>
<keyword evidence="8" id="KW-0949">S-adenosyl-L-methionine</keyword>
<evidence type="ECO:0000256" key="15">
    <source>
        <dbReference type="ARBA" id="ARBA00076644"/>
    </source>
</evidence>
<keyword evidence="10" id="KW-0479">Metal-binding</keyword>
<evidence type="ECO:0000256" key="2">
    <source>
        <dbReference type="ARBA" id="ARBA00002399"/>
    </source>
</evidence>
<comment type="catalytic activity">
    <reaction evidence="14">
        <text>N(6)-L-threonylcarbamoyladenosine(37) in tRNA + (sulfur carrier)-SH + AH2 + 2 S-adenosyl-L-methionine = 2-methylsulfanyl-N(6)-L-threonylcarbamoyladenosine(37) in tRNA + (sulfur carrier)-H + 5'-deoxyadenosine + L-methionine + A + S-adenosyl-L-homocysteine + 2 H(+)</text>
        <dbReference type="Rhea" id="RHEA:37075"/>
        <dbReference type="Rhea" id="RHEA-COMP:10163"/>
        <dbReference type="Rhea" id="RHEA-COMP:11092"/>
        <dbReference type="Rhea" id="RHEA-COMP:14737"/>
        <dbReference type="Rhea" id="RHEA-COMP:14739"/>
        <dbReference type="ChEBI" id="CHEBI:13193"/>
        <dbReference type="ChEBI" id="CHEBI:15378"/>
        <dbReference type="ChEBI" id="CHEBI:17319"/>
        <dbReference type="ChEBI" id="CHEBI:17499"/>
        <dbReference type="ChEBI" id="CHEBI:29917"/>
        <dbReference type="ChEBI" id="CHEBI:57844"/>
        <dbReference type="ChEBI" id="CHEBI:57856"/>
        <dbReference type="ChEBI" id="CHEBI:59789"/>
        <dbReference type="ChEBI" id="CHEBI:64428"/>
        <dbReference type="ChEBI" id="CHEBI:74418"/>
        <dbReference type="ChEBI" id="CHEBI:74420"/>
        <dbReference type="EC" id="2.8.4.5"/>
    </reaction>
</comment>
<dbReference type="PANTHER" id="PTHR11918">
    <property type="entry name" value="RADICAL SAM PROTEINS"/>
    <property type="match status" value="1"/>
</dbReference>
<dbReference type="NCBIfam" id="TIGR01578">
    <property type="entry name" value="MiaB-like-B"/>
    <property type="match status" value="1"/>
</dbReference>
<evidence type="ECO:0000256" key="10">
    <source>
        <dbReference type="ARBA" id="ARBA00022723"/>
    </source>
</evidence>
<evidence type="ECO:0000256" key="17">
    <source>
        <dbReference type="SAM" id="Phobius"/>
    </source>
</evidence>
<comment type="cofactor">
    <cofactor evidence="1">
        <name>[4Fe-4S] cluster</name>
        <dbReference type="ChEBI" id="CHEBI:49883"/>
    </cofactor>
</comment>
<dbReference type="Proteomes" id="UP001620626">
    <property type="component" value="Unassembled WGS sequence"/>
</dbReference>
<protein>
    <recommendedName>
        <fullName evidence="5">Threonylcarbamoyladenosine tRNA methylthiotransferase</fullName>
        <ecNumber evidence="4">2.8.4.5</ecNumber>
    </recommendedName>
    <alternativeName>
        <fullName evidence="15">CDKAL1-like protein</fullName>
    </alternativeName>
    <alternativeName>
        <fullName evidence="13">tRNA-t(6)A37 methylthiotransferase</fullName>
    </alternativeName>
</protein>
<organism evidence="20 21">
    <name type="scientific">Heterodera trifolii</name>
    <dbReference type="NCBI Taxonomy" id="157864"/>
    <lineage>
        <taxon>Eukaryota</taxon>
        <taxon>Metazoa</taxon>
        <taxon>Ecdysozoa</taxon>
        <taxon>Nematoda</taxon>
        <taxon>Chromadorea</taxon>
        <taxon>Rhabditida</taxon>
        <taxon>Tylenchina</taxon>
        <taxon>Tylenchomorpha</taxon>
        <taxon>Tylenchoidea</taxon>
        <taxon>Heteroderidae</taxon>
        <taxon>Heteroderinae</taxon>
        <taxon>Heterodera</taxon>
    </lineage>
</organism>
<dbReference type="InterPro" id="IPR006466">
    <property type="entry name" value="MiaB-like_arc_euk"/>
</dbReference>
<evidence type="ECO:0000256" key="5">
    <source>
        <dbReference type="ARBA" id="ARBA00018810"/>
    </source>
</evidence>
<evidence type="ECO:0000256" key="14">
    <source>
        <dbReference type="ARBA" id="ARBA00051661"/>
    </source>
</evidence>
<comment type="function">
    <text evidence="2">Catalyzes the methylthiolation of N6-threonylcarbamoyladenosine (t(6)A), leading to the formation of 2-methylthio-N6-threonylcarbamoyladenosine (ms(2)t(6)A) at position 37 in tRNAs that read codons beginning with adenine.</text>
</comment>
<dbReference type="FunFam" id="3.80.30.20:FF:000002">
    <property type="entry name" value="threonylcarbamoyladenosine tRNA methylthiotransferase isoform X2"/>
    <property type="match status" value="1"/>
</dbReference>
<feature type="region of interest" description="Disordered" evidence="16">
    <location>
        <begin position="40"/>
        <end position="62"/>
    </location>
</feature>
<reference evidence="20 21" key="1">
    <citation type="submission" date="2024-10" db="EMBL/GenBank/DDBJ databases">
        <authorList>
            <person name="Kim D."/>
        </authorList>
    </citation>
    <scope>NUCLEOTIDE SEQUENCE [LARGE SCALE GENOMIC DNA]</scope>
    <source>
        <strain evidence="20">BH-2024</strain>
    </source>
</reference>
<evidence type="ECO:0000313" key="21">
    <source>
        <dbReference type="Proteomes" id="UP001620626"/>
    </source>
</evidence>
<keyword evidence="12" id="KW-0411">Iron-sulfur</keyword>
<sequence length="611" mass="69334">MDIEDSIGRLPTEFDETISADEKENGKRFFNVRIMRRNKMRESEEGEEMTTDGGGGGQRGECRSDRSILPWDCTVFLRTWGCSHNNSDSEYMAGLLVQAGYRMTADKALADIWVLNSCTVKTPSETQLANQIQEALSNSKRVVVSGCVSQASPNEPWLNSVSVIGVQQIHRVVYVVEETLKGNVVRLLSRRKAATSNTPQIDLSMPKIRRNEFIEILAINNGCLNHCTYCKTKAARGDLRSFSLSSLVAQAHKALSVDGCRELWLTSEDLGAWGRDIGHTIVDLLRALVQVIPDGCMMRLGMTNPPYILDHLSEIAEILCHPRVYSFLHIPVQSGSDAVLGDMKREYGVAHFCQIMDYMLKNVPNVYIATDFICAFPTETDADFAESVQLVSKYQFPSVFINQFYPRPGTPAARLKKINTIEARRRTAEMTRCFHAYRRYTDERIGEEHFVLICERASDGRHLVGHNKCYEHILVPDPCLTPGNECVSVSKKSLLGHWAHVRIVSVSKFYMKSEIVSFADFEEDHKQRMVEERIWTNGEERRNSKDKHWAKILRNAIAVMALIIALKFILNHLFFVDRLDPGLKWPNAFGTEPSTTQNAWKCDKIDINRFL</sequence>
<comment type="similarity">
    <text evidence="3">Belongs to the methylthiotransferase family. CDKAL1 subfamily.</text>
</comment>
<dbReference type="InterPro" id="IPR038135">
    <property type="entry name" value="Methylthiotransferase_N_sf"/>
</dbReference>
<dbReference type="Gene3D" id="3.40.50.12160">
    <property type="entry name" value="Methylthiotransferase, N-terminal domain"/>
    <property type="match status" value="1"/>
</dbReference>
<dbReference type="PROSITE" id="PS51918">
    <property type="entry name" value="RADICAL_SAM"/>
    <property type="match status" value="1"/>
</dbReference>
<dbReference type="EC" id="2.8.4.5" evidence="4"/>
<dbReference type="AlphaFoldDB" id="A0ABD2J9L3"/>
<dbReference type="SFLD" id="SFLDG01082">
    <property type="entry name" value="B12-binding_domain_containing"/>
    <property type="match status" value="1"/>
</dbReference>
<feature type="domain" description="MTTase N-terminal" evidence="18">
    <location>
        <begin position="73"/>
        <end position="181"/>
    </location>
</feature>
<evidence type="ECO:0000256" key="3">
    <source>
        <dbReference type="ARBA" id="ARBA00008616"/>
    </source>
</evidence>
<proteinExistence type="inferred from homology"/>
<dbReference type="SMART" id="SM00729">
    <property type="entry name" value="Elp3"/>
    <property type="match status" value="1"/>
</dbReference>
<evidence type="ECO:0000313" key="20">
    <source>
        <dbReference type="EMBL" id="KAL3087310.1"/>
    </source>
</evidence>
<dbReference type="PROSITE" id="PS01278">
    <property type="entry name" value="MTTASE_RADICAL"/>
    <property type="match status" value="1"/>
</dbReference>
<keyword evidence="9" id="KW-0819">tRNA processing</keyword>
<dbReference type="PROSITE" id="PS51449">
    <property type="entry name" value="MTTASE_N"/>
    <property type="match status" value="1"/>
</dbReference>
<dbReference type="InterPro" id="IPR013848">
    <property type="entry name" value="Methylthiotransferase_N"/>
</dbReference>
<evidence type="ECO:0000256" key="12">
    <source>
        <dbReference type="ARBA" id="ARBA00023014"/>
    </source>
</evidence>
<dbReference type="InterPro" id="IPR058240">
    <property type="entry name" value="rSAM_sf"/>
</dbReference>
<dbReference type="EMBL" id="JBICBT010001024">
    <property type="protein sequence ID" value="KAL3087310.1"/>
    <property type="molecule type" value="Genomic_DNA"/>
</dbReference>
<dbReference type="Pfam" id="PF00919">
    <property type="entry name" value="UPF0004"/>
    <property type="match status" value="1"/>
</dbReference>
<keyword evidence="6" id="KW-0004">4Fe-4S</keyword>
<dbReference type="SFLD" id="SFLDS00029">
    <property type="entry name" value="Radical_SAM"/>
    <property type="match status" value="1"/>
</dbReference>
<dbReference type="GO" id="GO:0051539">
    <property type="term" value="F:4 iron, 4 sulfur cluster binding"/>
    <property type="evidence" value="ECO:0007669"/>
    <property type="project" value="UniProtKB-KW"/>
</dbReference>
<dbReference type="InterPro" id="IPR005839">
    <property type="entry name" value="Methylthiotransferase"/>
</dbReference>
<gene>
    <name evidence="20" type="ORF">niasHT_020573</name>
</gene>
<keyword evidence="17" id="KW-1133">Transmembrane helix</keyword>
<evidence type="ECO:0000256" key="8">
    <source>
        <dbReference type="ARBA" id="ARBA00022691"/>
    </source>
</evidence>
<dbReference type="InterPro" id="IPR006638">
    <property type="entry name" value="Elp3/MiaA/NifB-like_rSAM"/>
</dbReference>
<dbReference type="InterPro" id="IPR020612">
    <property type="entry name" value="Methylthiotransferase_CS"/>
</dbReference>
<evidence type="ECO:0000256" key="9">
    <source>
        <dbReference type="ARBA" id="ARBA00022694"/>
    </source>
</evidence>
<accession>A0ABD2J9L3</accession>
<dbReference type="GO" id="GO:0035598">
    <property type="term" value="F:tRNA (N(6)-L-threonylcarbamoyladenosine(37)-C(2))-methylthiotransferase activity"/>
    <property type="evidence" value="ECO:0007669"/>
    <property type="project" value="UniProtKB-EC"/>
</dbReference>
<dbReference type="PANTHER" id="PTHR11918:SF45">
    <property type="entry name" value="THREONYLCARBAMOYLADENOSINE TRNA METHYLTHIOTRANSFERASE"/>
    <property type="match status" value="1"/>
</dbReference>
<evidence type="ECO:0000256" key="11">
    <source>
        <dbReference type="ARBA" id="ARBA00023004"/>
    </source>
</evidence>
<keyword evidence="17" id="KW-0472">Membrane</keyword>
<evidence type="ECO:0000256" key="1">
    <source>
        <dbReference type="ARBA" id="ARBA00001966"/>
    </source>
</evidence>
<comment type="caution">
    <text evidence="20">The sequence shown here is derived from an EMBL/GenBank/DDBJ whole genome shotgun (WGS) entry which is preliminary data.</text>
</comment>
<evidence type="ECO:0000256" key="16">
    <source>
        <dbReference type="SAM" id="MobiDB-lite"/>
    </source>
</evidence>
<dbReference type="InterPro" id="IPR007197">
    <property type="entry name" value="rSAM"/>
</dbReference>
<evidence type="ECO:0000256" key="4">
    <source>
        <dbReference type="ARBA" id="ARBA00013273"/>
    </source>
</evidence>
<dbReference type="GO" id="GO:0046872">
    <property type="term" value="F:metal ion binding"/>
    <property type="evidence" value="ECO:0007669"/>
    <property type="project" value="UniProtKB-KW"/>
</dbReference>
<feature type="transmembrane region" description="Helical" evidence="17">
    <location>
        <begin position="552"/>
        <end position="575"/>
    </location>
</feature>
<name>A0ABD2J9L3_9BILA</name>
<evidence type="ECO:0000259" key="19">
    <source>
        <dbReference type="PROSITE" id="PS51918"/>
    </source>
</evidence>
<evidence type="ECO:0000256" key="6">
    <source>
        <dbReference type="ARBA" id="ARBA00022485"/>
    </source>
</evidence>
<keyword evidence="21" id="KW-1185">Reference proteome</keyword>
<dbReference type="Pfam" id="PF04055">
    <property type="entry name" value="Radical_SAM"/>
    <property type="match status" value="1"/>
</dbReference>
<feature type="domain" description="Radical SAM core" evidence="19">
    <location>
        <begin position="209"/>
        <end position="444"/>
    </location>
</feature>
<keyword evidence="11" id="KW-0408">Iron</keyword>
<dbReference type="SUPFAM" id="SSF102114">
    <property type="entry name" value="Radical SAM enzymes"/>
    <property type="match status" value="1"/>
</dbReference>
<dbReference type="NCBIfam" id="TIGR00089">
    <property type="entry name" value="MiaB/RimO family radical SAM methylthiotransferase"/>
    <property type="match status" value="1"/>
</dbReference>
<keyword evidence="17" id="KW-0812">Transmembrane</keyword>
<keyword evidence="7" id="KW-0808">Transferase</keyword>